<evidence type="ECO:0000313" key="10">
    <source>
        <dbReference type="EMBL" id="KAI2664924.1"/>
    </source>
</evidence>
<evidence type="ECO:0000256" key="4">
    <source>
        <dbReference type="ARBA" id="ARBA00022771"/>
    </source>
</evidence>
<dbReference type="InterPro" id="IPR002857">
    <property type="entry name" value="Znf_CXXC"/>
</dbReference>
<evidence type="ECO:0000256" key="3">
    <source>
        <dbReference type="ARBA" id="ARBA00022723"/>
    </source>
</evidence>
<evidence type="ECO:0000256" key="6">
    <source>
        <dbReference type="ARBA" id="ARBA00023125"/>
    </source>
</evidence>
<feature type="domain" description="CXXC-type" evidence="9">
    <location>
        <begin position="72"/>
        <end position="113"/>
    </location>
</feature>
<keyword evidence="5" id="KW-0862">Zinc</keyword>
<dbReference type="PANTHER" id="PTHR13419">
    <property type="entry name" value="ZINC FINGER-CONTAINING"/>
    <property type="match status" value="1"/>
</dbReference>
<evidence type="ECO:0000313" key="11">
    <source>
        <dbReference type="Proteomes" id="UP000830375"/>
    </source>
</evidence>
<dbReference type="EMBL" id="JACTAM010000005">
    <property type="protein sequence ID" value="KAI2664924.1"/>
    <property type="molecule type" value="Genomic_DNA"/>
</dbReference>
<sequence>MHKLRGGPGPPVQDIYEFSLDEEDPKVFLGARSARVVSPAADYIRSEHEQAGMFSLPQVEAGQEPIEPMVPLKKKRKRCGVCGPCMRKENCGTCSNCLNRKIGHQICKLRKCDELKRRKSPWEGHTLTWVPEAWGLTYGQIVEEGERGRERERKGNRKEEMRSTESKRKRETVERVTHPPSPLFSHPLSLLITSLST</sequence>
<comment type="caution">
    <text evidence="10">The sequence shown here is derived from an EMBL/GenBank/DDBJ whole genome shotgun (WGS) entry which is preliminary data.</text>
</comment>
<name>A0ABQ8MQ11_LABRO</name>
<dbReference type="PROSITE" id="PS51058">
    <property type="entry name" value="ZF_CXXC"/>
    <property type="match status" value="1"/>
</dbReference>
<organism evidence="10 11">
    <name type="scientific">Labeo rohita</name>
    <name type="common">Indian major carp</name>
    <name type="synonym">Cyprinus rohita</name>
    <dbReference type="NCBI Taxonomy" id="84645"/>
    <lineage>
        <taxon>Eukaryota</taxon>
        <taxon>Metazoa</taxon>
        <taxon>Chordata</taxon>
        <taxon>Craniata</taxon>
        <taxon>Vertebrata</taxon>
        <taxon>Euteleostomi</taxon>
        <taxon>Actinopterygii</taxon>
        <taxon>Neopterygii</taxon>
        <taxon>Teleostei</taxon>
        <taxon>Ostariophysi</taxon>
        <taxon>Cypriniformes</taxon>
        <taxon>Cyprinidae</taxon>
        <taxon>Labeoninae</taxon>
        <taxon>Labeonini</taxon>
        <taxon>Labeo</taxon>
    </lineage>
</organism>
<dbReference type="PANTHER" id="PTHR13419:SF0">
    <property type="entry name" value="CXXC-TYPE DOMAIN-CONTAINING PROTEIN"/>
    <property type="match status" value="1"/>
</dbReference>
<keyword evidence="3" id="KW-0479">Metal-binding</keyword>
<accession>A0ABQ8MQ11</accession>
<evidence type="ECO:0000259" key="9">
    <source>
        <dbReference type="PROSITE" id="PS51058"/>
    </source>
</evidence>
<evidence type="ECO:0000256" key="5">
    <source>
        <dbReference type="ARBA" id="ARBA00022833"/>
    </source>
</evidence>
<evidence type="ECO:0000256" key="7">
    <source>
        <dbReference type="PROSITE-ProRule" id="PRU00509"/>
    </source>
</evidence>
<proteinExistence type="predicted"/>
<dbReference type="Pfam" id="PF02008">
    <property type="entry name" value="zf-CXXC"/>
    <property type="match status" value="1"/>
</dbReference>
<keyword evidence="11" id="KW-1185">Reference proteome</keyword>
<dbReference type="Proteomes" id="UP000830375">
    <property type="component" value="Unassembled WGS sequence"/>
</dbReference>
<dbReference type="InterPro" id="IPR040388">
    <property type="entry name" value="CXXC4/CXXC5"/>
</dbReference>
<keyword evidence="6" id="KW-0238">DNA-binding</keyword>
<evidence type="ECO:0000256" key="2">
    <source>
        <dbReference type="ARBA" id="ARBA00022490"/>
    </source>
</evidence>
<evidence type="ECO:0000256" key="8">
    <source>
        <dbReference type="SAM" id="MobiDB-lite"/>
    </source>
</evidence>
<comment type="subcellular location">
    <subcellularLocation>
        <location evidence="1">Cytoplasm</location>
    </subcellularLocation>
</comment>
<evidence type="ECO:0000256" key="1">
    <source>
        <dbReference type="ARBA" id="ARBA00004496"/>
    </source>
</evidence>
<keyword evidence="2" id="KW-0963">Cytoplasm</keyword>
<feature type="region of interest" description="Disordered" evidence="8">
    <location>
        <begin position="145"/>
        <end position="181"/>
    </location>
</feature>
<keyword evidence="4 7" id="KW-0863">Zinc-finger</keyword>
<reference evidence="10 11" key="1">
    <citation type="submission" date="2022-01" db="EMBL/GenBank/DDBJ databases">
        <title>A high-quality chromosome-level genome assembly of rohu carp, Labeo rohita.</title>
        <authorList>
            <person name="Arick M.A. II"/>
            <person name="Hsu C.-Y."/>
            <person name="Magbanua Z."/>
            <person name="Pechanova O."/>
            <person name="Grover C."/>
            <person name="Miller E."/>
            <person name="Thrash A."/>
            <person name="Ezzel L."/>
            <person name="Alam S."/>
            <person name="Benzie J."/>
            <person name="Hamilton M."/>
            <person name="Karsi A."/>
            <person name="Lawrence M.L."/>
            <person name="Peterson D.G."/>
        </authorList>
    </citation>
    <scope>NUCLEOTIDE SEQUENCE [LARGE SCALE GENOMIC DNA]</scope>
    <source>
        <strain evidence="11">BAU-BD-2019</strain>
        <tissue evidence="10">Blood</tissue>
    </source>
</reference>
<gene>
    <name evidence="10" type="ORF">H4Q32_003245</name>
</gene>
<protein>
    <submittedName>
        <fullName evidence="10">CXXC-type zinc finger protein 4</fullName>
    </submittedName>
</protein>
<feature type="compositionally biased region" description="Basic and acidic residues" evidence="8">
    <location>
        <begin position="145"/>
        <end position="177"/>
    </location>
</feature>